<reference evidence="2 3" key="1">
    <citation type="journal article" date="2016" name="Nat. Commun.">
        <title>Ectomycorrhizal ecology is imprinted in the genome of the dominant symbiotic fungus Cenococcum geophilum.</title>
        <authorList>
            <consortium name="DOE Joint Genome Institute"/>
            <person name="Peter M."/>
            <person name="Kohler A."/>
            <person name="Ohm R.A."/>
            <person name="Kuo A."/>
            <person name="Krutzmann J."/>
            <person name="Morin E."/>
            <person name="Arend M."/>
            <person name="Barry K.W."/>
            <person name="Binder M."/>
            <person name="Choi C."/>
            <person name="Clum A."/>
            <person name="Copeland A."/>
            <person name="Grisel N."/>
            <person name="Haridas S."/>
            <person name="Kipfer T."/>
            <person name="LaButti K."/>
            <person name="Lindquist E."/>
            <person name="Lipzen A."/>
            <person name="Maire R."/>
            <person name="Meier B."/>
            <person name="Mihaltcheva S."/>
            <person name="Molinier V."/>
            <person name="Murat C."/>
            <person name="Poggeler S."/>
            <person name="Quandt C.A."/>
            <person name="Sperisen C."/>
            <person name="Tritt A."/>
            <person name="Tisserant E."/>
            <person name="Crous P.W."/>
            <person name="Henrissat B."/>
            <person name="Nehls U."/>
            <person name="Egli S."/>
            <person name="Spatafora J.W."/>
            <person name="Grigoriev I.V."/>
            <person name="Martin F.M."/>
        </authorList>
    </citation>
    <scope>NUCLEOTIDE SEQUENCE [LARGE SCALE GENOMIC DNA]</scope>
    <source>
        <strain evidence="2 3">CBS 459.81</strain>
    </source>
</reference>
<gene>
    <name evidence="2" type="ORF">K432DRAFT_396094</name>
</gene>
<feature type="region of interest" description="Disordered" evidence="1">
    <location>
        <begin position="342"/>
        <end position="370"/>
    </location>
</feature>
<evidence type="ECO:0000313" key="2">
    <source>
        <dbReference type="EMBL" id="OCK76848.1"/>
    </source>
</evidence>
<sequence>MSPREGAQNPIAKSYERFSFSPGDDISQLDESVSPESSKGALPVQEMVVKEIILTRAKQILRHDRAGFLEPFRKPAHGEDDMLQFLMDRLERGLSSPGPIKARDANDPSHHTQRAHHRTLSGVMERELYEFEYVYYALIGRTKDIHDHLAMRLRSNFITPDQPLHHLGEDFHSNLPFTVENMMNFLRETWAVCMHSGVIVALDRAVRRHRVLCAQGVTFESGFDVRDHSPESLWRLRASLRARQDSKGELPLESRGGLMNAAKMGPGQITAFINEKFRLLVLEERRTVPPNDESVMRHIVHPEASRPESKHEHAPSQYEPVTPTLRGFDKESELLQQYLKSMERDSDVQSRLTRRMEAESPATPTKQGRKIKDTAPLGFYYPTLNGGKIFEREIGPSSRVHIVDSVDSSMSYEPFPTFGAMARAADSGYHSREFPKQESPGEYQHCTPPQPEFNDATPSMPQGTTTIRRSNGYHLPTVSPQITMQPNLTAPNDHSALRIGVPNPLFVRRKPVAKPSSIALTPSSLTFVRAGGDTPVHEREEVDLDYHTPTEGTFSFPAEELLAKVDQLTPTFREWATNDHKNPDSDRKELEHGLKERRGGIMQRAVRLFTPRLFRSFTT</sequence>
<feature type="region of interest" description="Disordered" evidence="1">
    <location>
        <begin position="1"/>
        <end position="40"/>
    </location>
</feature>
<dbReference type="AlphaFoldDB" id="A0A8E2JBZ8"/>
<evidence type="ECO:0000256" key="1">
    <source>
        <dbReference type="SAM" id="MobiDB-lite"/>
    </source>
</evidence>
<dbReference type="OrthoDB" id="5419508at2759"/>
<keyword evidence="3" id="KW-1185">Reference proteome</keyword>
<name>A0A8E2JBZ8_9PEZI</name>
<evidence type="ECO:0000313" key="3">
    <source>
        <dbReference type="Proteomes" id="UP000250266"/>
    </source>
</evidence>
<feature type="compositionally biased region" description="Basic and acidic residues" evidence="1">
    <location>
        <begin position="101"/>
        <end position="110"/>
    </location>
</feature>
<protein>
    <submittedName>
        <fullName evidence="2">Uncharacterized protein</fullName>
    </submittedName>
</protein>
<organism evidence="2 3">
    <name type="scientific">Lepidopterella palustris CBS 459.81</name>
    <dbReference type="NCBI Taxonomy" id="1314670"/>
    <lineage>
        <taxon>Eukaryota</taxon>
        <taxon>Fungi</taxon>
        <taxon>Dikarya</taxon>
        <taxon>Ascomycota</taxon>
        <taxon>Pezizomycotina</taxon>
        <taxon>Dothideomycetes</taxon>
        <taxon>Pleosporomycetidae</taxon>
        <taxon>Mytilinidiales</taxon>
        <taxon>Argynnaceae</taxon>
        <taxon>Lepidopterella</taxon>
    </lineage>
</organism>
<dbReference type="EMBL" id="KV745174">
    <property type="protein sequence ID" value="OCK76848.1"/>
    <property type="molecule type" value="Genomic_DNA"/>
</dbReference>
<dbReference type="Proteomes" id="UP000250266">
    <property type="component" value="Unassembled WGS sequence"/>
</dbReference>
<proteinExistence type="predicted"/>
<feature type="compositionally biased region" description="Basic and acidic residues" evidence="1">
    <location>
        <begin position="303"/>
        <end position="314"/>
    </location>
</feature>
<accession>A0A8E2JBZ8</accession>
<feature type="region of interest" description="Disordered" evidence="1">
    <location>
        <begin position="96"/>
        <end position="116"/>
    </location>
</feature>
<feature type="region of interest" description="Disordered" evidence="1">
    <location>
        <begin position="303"/>
        <end position="324"/>
    </location>
</feature>
<feature type="compositionally biased region" description="Basic and acidic residues" evidence="1">
    <location>
        <begin position="342"/>
        <end position="358"/>
    </location>
</feature>